<name>A0A4Y8UFE7_9GAMM</name>
<organism evidence="1 2">
    <name type="scientific">Gammaproteobacteria bacterium LSUCC0057</name>
    <dbReference type="NCBI Taxonomy" id="2559237"/>
    <lineage>
        <taxon>Bacteria</taxon>
        <taxon>Pseudomonadati</taxon>
        <taxon>Pseudomonadota</taxon>
        <taxon>Gammaproteobacteria</taxon>
        <taxon>Cellvibrionales</taxon>
        <taxon>Porticoccaceae</taxon>
        <taxon>SAR92 clade</taxon>
    </lineage>
</organism>
<evidence type="ECO:0000313" key="2">
    <source>
        <dbReference type="Proteomes" id="UP000298133"/>
    </source>
</evidence>
<reference evidence="1 2" key="1">
    <citation type="submission" date="2019-03" db="EMBL/GenBank/DDBJ databases">
        <title>Draft genome of Gammaproteobacteria bacterium LSUCC0057, a member of the SAR92 clade.</title>
        <authorList>
            <person name="Lanclos V.C."/>
            <person name="Doiron C."/>
            <person name="Henson M.W."/>
            <person name="Thrash J.C."/>
        </authorList>
    </citation>
    <scope>NUCLEOTIDE SEQUENCE [LARGE SCALE GENOMIC DNA]</scope>
    <source>
        <strain evidence="1 2">LSUCC0057</strain>
    </source>
</reference>
<dbReference type="AlphaFoldDB" id="A0A4Y8UFE7"/>
<accession>A0A4Y8UFE7</accession>
<comment type="caution">
    <text evidence="1">The sequence shown here is derived from an EMBL/GenBank/DDBJ whole genome shotgun (WGS) entry which is preliminary data.</text>
</comment>
<gene>
    <name evidence="1" type="ORF">E3W66_08560</name>
</gene>
<proteinExistence type="predicted"/>
<keyword evidence="2" id="KW-1185">Reference proteome</keyword>
<dbReference type="EMBL" id="SPIA01000003">
    <property type="protein sequence ID" value="TFH67525.1"/>
    <property type="molecule type" value="Genomic_DNA"/>
</dbReference>
<evidence type="ECO:0000313" key="1">
    <source>
        <dbReference type="EMBL" id="TFH67525.1"/>
    </source>
</evidence>
<protein>
    <recommendedName>
        <fullName evidence="3">DNA-directed DNA polymerase family A palm domain-containing protein</fullName>
    </recommendedName>
</protein>
<sequence>MRDVDNSRLLDVHRWSDHPEVNTFVYDLFESEVAPLLLSKFPSGAKPKQPIKYQFKVLILDLYVLWCHDPEACLSVARADNAFKVNSRYNAIHISKLIITCVDVLKSLGYVEQKLGSEAAGRVTRIWPTAKLEALFRAARFTEYHVGRCSAQEVIVLNDKVASPKRKYNEETDEASVHFVAKPMEYKDKDYAPIPVMRESLRNYNALLARTFIDIADLERPVLIIKKDKKPVRRVQISQHNKLVRRIFSRGSWSLGGRFYGGWWQHIDSSYRRRIMIGDKPVVEVDYSSLHISLSYALQGLQPPTDPYRLPEVMLKGFDAQAQRAVVKGLILTAINARDLSSTLSAFRSKCDTGTPEKRLKDSQLQPLLNKFIELNEPVAGYIAADKGVELMRIDGNLTAFIMDYFTERDIAILTVHDSYIVPQGYEEELMKVMNSAVKRELGDYKINMKPEVLTVGQIRSSFPSFEDGHLQLQAYRKLAAEQPVRCLGYINRLDKFRAAVKV</sequence>
<dbReference type="OrthoDB" id="7059994at2"/>
<dbReference type="Proteomes" id="UP000298133">
    <property type="component" value="Unassembled WGS sequence"/>
</dbReference>
<evidence type="ECO:0008006" key="3">
    <source>
        <dbReference type="Google" id="ProtNLM"/>
    </source>
</evidence>